<dbReference type="InterPro" id="IPR036640">
    <property type="entry name" value="ABC1_TM_sf"/>
</dbReference>
<keyword evidence="4" id="KW-0472">Membrane</keyword>
<organism evidence="6">
    <name type="scientific">Octactis speculum</name>
    <dbReference type="NCBI Taxonomy" id="3111310"/>
    <lineage>
        <taxon>Eukaryota</taxon>
        <taxon>Sar</taxon>
        <taxon>Stramenopiles</taxon>
        <taxon>Ochrophyta</taxon>
        <taxon>Dictyochophyceae</taxon>
        <taxon>Dictyochales</taxon>
        <taxon>Dictyochaceae</taxon>
        <taxon>Octactis</taxon>
    </lineage>
</organism>
<dbReference type="PROSITE" id="PS50893">
    <property type="entry name" value="ABC_TRANSPORTER_2"/>
    <property type="match status" value="1"/>
</dbReference>
<dbReference type="EMBL" id="HBGS01036549">
    <property type="protein sequence ID" value="CAD9442816.1"/>
    <property type="molecule type" value="Transcribed_RNA"/>
</dbReference>
<dbReference type="GO" id="GO:0016887">
    <property type="term" value="F:ATP hydrolysis activity"/>
    <property type="evidence" value="ECO:0007669"/>
    <property type="project" value="InterPro"/>
</dbReference>
<protein>
    <recommendedName>
        <fullName evidence="5">ABC transporter domain-containing protein</fullName>
    </recommendedName>
</protein>
<evidence type="ECO:0000259" key="5">
    <source>
        <dbReference type="PROSITE" id="PS50893"/>
    </source>
</evidence>
<evidence type="ECO:0000256" key="2">
    <source>
        <dbReference type="ARBA" id="ARBA00022692"/>
    </source>
</evidence>
<dbReference type="Gene3D" id="1.20.1560.10">
    <property type="entry name" value="ABC transporter type 1, transmembrane domain"/>
    <property type="match status" value="1"/>
</dbReference>
<dbReference type="SUPFAM" id="SSF90123">
    <property type="entry name" value="ABC transporter transmembrane region"/>
    <property type="match status" value="1"/>
</dbReference>
<evidence type="ECO:0000256" key="4">
    <source>
        <dbReference type="ARBA" id="ARBA00023136"/>
    </source>
</evidence>
<keyword evidence="3" id="KW-1133">Transmembrane helix</keyword>
<feature type="domain" description="ABC transporter" evidence="5">
    <location>
        <begin position="198"/>
        <end position="445"/>
    </location>
</feature>
<dbReference type="InterPro" id="IPR039421">
    <property type="entry name" value="Type_1_exporter"/>
</dbReference>
<keyword evidence="2" id="KW-0812">Transmembrane</keyword>
<dbReference type="PANTHER" id="PTHR24221:SF653">
    <property type="entry name" value="TRANSPORT ATP-BINDING PROTEIN CYDC"/>
    <property type="match status" value="1"/>
</dbReference>
<sequence>MIPATIAIVDTFIFILTNAKQTHKTVDALNAGEGWSDLFIEAADMRNLITMFRQGLSMADKFEKKHAEFNRSDFAGSSYKRHVCFVAEYTPTLIVAGIIGLAWTEFISQVKVDGERTTSVALFVTLISAVMSFETVINNIFLTVFTFSEAIASIKKISALLNARTRRKDLYDAQMRRNGLIRTMQDGILTDVSHRVIVHELEYTYVGNAHIVVPKCSFSIDSSLFVSIIADREFGKNTLMRLLGRQLLPQHGFISYPPHWRMRLLTAYPLLFDTTLLQNIKFGIHTHYELPQIYAFCEDLGMSKSLLDSIQMSSETEDRSARVGRMGDKLASTDRILISLARAFLNNVDLLLLNNTLDTLTRSMRERIIRVLKSFITHRGVVQLDKPDVPMILKKQKTVICTTRSEQIAAATDYQMVFASHLCEKSDDDKSFFEHADDDYDSSAAFECFERGQHTTAADISFMNSYDRHPVHG</sequence>
<reference evidence="6" key="1">
    <citation type="submission" date="2021-01" db="EMBL/GenBank/DDBJ databases">
        <authorList>
            <person name="Corre E."/>
            <person name="Pelletier E."/>
            <person name="Niang G."/>
            <person name="Scheremetjew M."/>
            <person name="Finn R."/>
            <person name="Kale V."/>
            <person name="Holt S."/>
            <person name="Cochrane G."/>
            <person name="Meng A."/>
            <person name="Brown T."/>
            <person name="Cohen L."/>
        </authorList>
    </citation>
    <scope>NUCLEOTIDE SEQUENCE</scope>
    <source>
        <strain evidence="6">CCMP1381</strain>
    </source>
</reference>
<dbReference type="SUPFAM" id="SSF52540">
    <property type="entry name" value="P-loop containing nucleoside triphosphate hydrolases"/>
    <property type="match status" value="1"/>
</dbReference>
<accession>A0A7S2D554</accession>
<name>A0A7S2D554_9STRA</name>
<dbReference type="GO" id="GO:0005524">
    <property type="term" value="F:ATP binding"/>
    <property type="evidence" value="ECO:0007669"/>
    <property type="project" value="InterPro"/>
</dbReference>
<dbReference type="AlphaFoldDB" id="A0A7S2D554"/>
<gene>
    <name evidence="6" type="ORF">DSPE1174_LOCUS18924</name>
</gene>
<dbReference type="PANTHER" id="PTHR24221">
    <property type="entry name" value="ATP-BINDING CASSETTE SUB-FAMILY B"/>
    <property type="match status" value="1"/>
</dbReference>
<proteinExistence type="predicted"/>
<dbReference type="GO" id="GO:0016020">
    <property type="term" value="C:membrane"/>
    <property type="evidence" value="ECO:0007669"/>
    <property type="project" value="UniProtKB-SubCell"/>
</dbReference>
<evidence type="ECO:0000256" key="3">
    <source>
        <dbReference type="ARBA" id="ARBA00022989"/>
    </source>
</evidence>
<evidence type="ECO:0000313" key="6">
    <source>
        <dbReference type="EMBL" id="CAD9442816.1"/>
    </source>
</evidence>
<dbReference type="InterPro" id="IPR027417">
    <property type="entry name" value="P-loop_NTPase"/>
</dbReference>
<dbReference type="InterPro" id="IPR003439">
    <property type="entry name" value="ABC_transporter-like_ATP-bd"/>
</dbReference>
<dbReference type="Gene3D" id="3.40.50.300">
    <property type="entry name" value="P-loop containing nucleotide triphosphate hydrolases"/>
    <property type="match status" value="1"/>
</dbReference>
<comment type="subcellular location">
    <subcellularLocation>
        <location evidence="1">Membrane</location>
        <topology evidence="1">Multi-pass membrane protein</topology>
    </subcellularLocation>
</comment>
<evidence type="ECO:0000256" key="1">
    <source>
        <dbReference type="ARBA" id="ARBA00004141"/>
    </source>
</evidence>
<dbReference type="GO" id="GO:0034040">
    <property type="term" value="F:ATPase-coupled lipid transmembrane transporter activity"/>
    <property type="evidence" value="ECO:0007669"/>
    <property type="project" value="TreeGrafter"/>
</dbReference>